<protein>
    <submittedName>
        <fullName evidence="2">GNAT family N-acetyltransferase</fullName>
    </submittedName>
</protein>
<name>A0A9D1T924_9FIRM</name>
<reference evidence="2" key="2">
    <citation type="journal article" date="2021" name="PeerJ">
        <title>Extensive microbial diversity within the chicken gut microbiome revealed by metagenomics and culture.</title>
        <authorList>
            <person name="Gilroy R."/>
            <person name="Ravi A."/>
            <person name="Getino M."/>
            <person name="Pursley I."/>
            <person name="Horton D.L."/>
            <person name="Alikhan N.F."/>
            <person name="Baker D."/>
            <person name="Gharbi K."/>
            <person name="Hall N."/>
            <person name="Watson M."/>
            <person name="Adriaenssens E.M."/>
            <person name="Foster-Nyarko E."/>
            <person name="Jarju S."/>
            <person name="Secka A."/>
            <person name="Antonio M."/>
            <person name="Oren A."/>
            <person name="Chaudhuri R.R."/>
            <person name="La Ragione R."/>
            <person name="Hildebrand F."/>
            <person name="Pallen M.J."/>
        </authorList>
    </citation>
    <scope>NUCLEOTIDE SEQUENCE</scope>
    <source>
        <strain evidence="2">ChiBcec6-7307</strain>
    </source>
</reference>
<dbReference type="EMBL" id="DVOS01000055">
    <property type="protein sequence ID" value="HIV23548.1"/>
    <property type="molecule type" value="Genomic_DNA"/>
</dbReference>
<gene>
    <name evidence="2" type="ORF">IAC80_06375</name>
</gene>
<dbReference type="CDD" id="cd04301">
    <property type="entry name" value="NAT_SF"/>
    <property type="match status" value="1"/>
</dbReference>
<evidence type="ECO:0000313" key="3">
    <source>
        <dbReference type="Proteomes" id="UP000886889"/>
    </source>
</evidence>
<dbReference type="AlphaFoldDB" id="A0A9D1T924"/>
<evidence type="ECO:0000259" key="1">
    <source>
        <dbReference type="PROSITE" id="PS51186"/>
    </source>
</evidence>
<dbReference type="GO" id="GO:0016747">
    <property type="term" value="F:acyltransferase activity, transferring groups other than amino-acyl groups"/>
    <property type="evidence" value="ECO:0007669"/>
    <property type="project" value="InterPro"/>
</dbReference>
<evidence type="ECO:0000313" key="2">
    <source>
        <dbReference type="EMBL" id="HIV23548.1"/>
    </source>
</evidence>
<dbReference type="Gene3D" id="3.40.630.30">
    <property type="match status" value="1"/>
</dbReference>
<comment type="caution">
    <text evidence="2">The sequence shown here is derived from an EMBL/GenBank/DDBJ whole genome shotgun (WGS) entry which is preliminary data.</text>
</comment>
<reference evidence="2" key="1">
    <citation type="submission" date="2020-10" db="EMBL/GenBank/DDBJ databases">
        <authorList>
            <person name="Gilroy R."/>
        </authorList>
    </citation>
    <scope>NUCLEOTIDE SEQUENCE</scope>
    <source>
        <strain evidence="2">ChiBcec6-7307</strain>
    </source>
</reference>
<dbReference type="Pfam" id="PF00583">
    <property type="entry name" value="Acetyltransf_1"/>
    <property type="match status" value="1"/>
</dbReference>
<dbReference type="Proteomes" id="UP000886889">
    <property type="component" value="Unassembled WGS sequence"/>
</dbReference>
<dbReference type="PROSITE" id="PS51186">
    <property type="entry name" value="GNAT"/>
    <property type="match status" value="1"/>
</dbReference>
<accession>A0A9D1T924</accession>
<proteinExistence type="predicted"/>
<dbReference type="InterPro" id="IPR000182">
    <property type="entry name" value="GNAT_dom"/>
</dbReference>
<sequence length="150" mass="17683">MQDNIEIRRVSAEDFSALRKIYERVRKESFFWMDSREIRPEDFDRDTEGEEIWAAWQGEEAAGFISLWVPERFIHHLFVSRTFQGQGIGTGLIRKAAEIYGLPLSLKCVCDNRRALDFYCSRGWRITERGKSGEEAWYRLELEDEFGNSC</sequence>
<dbReference type="InterPro" id="IPR016181">
    <property type="entry name" value="Acyl_CoA_acyltransferase"/>
</dbReference>
<dbReference type="SUPFAM" id="SSF55729">
    <property type="entry name" value="Acyl-CoA N-acyltransferases (Nat)"/>
    <property type="match status" value="1"/>
</dbReference>
<organism evidence="2 3">
    <name type="scientific">Candidatus Merdiplasma excrementigallinarum</name>
    <dbReference type="NCBI Taxonomy" id="2840864"/>
    <lineage>
        <taxon>Bacteria</taxon>
        <taxon>Bacillati</taxon>
        <taxon>Bacillota</taxon>
        <taxon>Clostridia</taxon>
        <taxon>Lachnospirales</taxon>
        <taxon>Lachnospiraceae</taxon>
        <taxon>Lachnospiraceae incertae sedis</taxon>
        <taxon>Candidatus Merdiplasma</taxon>
    </lineage>
</organism>
<feature type="domain" description="N-acetyltransferase" evidence="1">
    <location>
        <begin position="5"/>
        <end position="143"/>
    </location>
</feature>